<gene>
    <name evidence="3" type="primary">LOC107938181</name>
</gene>
<reference evidence="3" key="2">
    <citation type="submission" date="2025-08" db="UniProtKB">
        <authorList>
            <consortium name="RefSeq"/>
        </authorList>
    </citation>
    <scope>IDENTIFICATION</scope>
</reference>
<reference evidence="2" key="1">
    <citation type="journal article" date="2020" name="Nat. Genet.">
        <title>Genomic diversifications of five Gossypium allopolyploid species and their impact on cotton improvement.</title>
        <authorList>
            <person name="Chen Z.J."/>
            <person name="Sreedasyam A."/>
            <person name="Ando A."/>
            <person name="Song Q."/>
            <person name="De Santiago L.M."/>
            <person name="Hulse-Kemp A.M."/>
            <person name="Ding M."/>
            <person name="Ye W."/>
            <person name="Kirkbride R.C."/>
            <person name="Jenkins J."/>
            <person name="Plott C."/>
            <person name="Lovell J."/>
            <person name="Lin Y.M."/>
            <person name="Vaughn R."/>
            <person name="Liu B."/>
            <person name="Simpson S."/>
            <person name="Scheffler B.E."/>
            <person name="Wen L."/>
            <person name="Saski C.A."/>
            <person name="Grover C.E."/>
            <person name="Hu G."/>
            <person name="Conover J.L."/>
            <person name="Carlson J.W."/>
            <person name="Shu S."/>
            <person name="Boston L.B."/>
            <person name="Williams M."/>
            <person name="Peterson D.G."/>
            <person name="McGee K."/>
            <person name="Jones D.C."/>
            <person name="Wendel J.F."/>
            <person name="Stelly D.M."/>
            <person name="Grimwood J."/>
            <person name="Schmutz J."/>
        </authorList>
    </citation>
    <scope>NUCLEOTIDE SEQUENCE [LARGE SCALE GENOMIC DNA]</scope>
    <source>
        <strain evidence="2">cv. TM-1</strain>
    </source>
</reference>
<sequence length="144" mass="16573">MATAAKDRLGARKPPLPVFRYKPEYMGFPSLKSKRKVLNLPFFRFRSGDSAGLWSQLAADFAILVQHGWRHRHRAWCALRAHMGQLRRKREGTLGFLKILSFLGLSGPRVVGLGLLGNVFGLYLHLFWVFRPRSKLTCYKPYID</sequence>
<feature type="transmembrane region" description="Helical" evidence="1">
    <location>
        <begin position="110"/>
        <end position="130"/>
    </location>
</feature>
<protein>
    <submittedName>
        <fullName evidence="3">Uncharacterized protein</fullName>
    </submittedName>
</protein>
<keyword evidence="1" id="KW-0472">Membrane</keyword>
<accession>A0A1U8MMD8</accession>
<dbReference type="PaxDb" id="3635-A0A1U8MMD8"/>
<keyword evidence="2" id="KW-1185">Reference proteome</keyword>
<keyword evidence="1" id="KW-0812">Transmembrane</keyword>
<name>A0A1U8MMD8_GOSHI</name>
<dbReference type="GeneID" id="107938181"/>
<dbReference type="Proteomes" id="UP000818029">
    <property type="component" value="Chromosome D10"/>
</dbReference>
<dbReference type="AlphaFoldDB" id="A0A1U8MMD8"/>
<organism evidence="2 3">
    <name type="scientific">Gossypium hirsutum</name>
    <name type="common">Upland cotton</name>
    <name type="synonym">Gossypium mexicanum</name>
    <dbReference type="NCBI Taxonomy" id="3635"/>
    <lineage>
        <taxon>Eukaryota</taxon>
        <taxon>Viridiplantae</taxon>
        <taxon>Streptophyta</taxon>
        <taxon>Embryophyta</taxon>
        <taxon>Tracheophyta</taxon>
        <taxon>Spermatophyta</taxon>
        <taxon>Magnoliopsida</taxon>
        <taxon>eudicotyledons</taxon>
        <taxon>Gunneridae</taxon>
        <taxon>Pentapetalae</taxon>
        <taxon>rosids</taxon>
        <taxon>malvids</taxon>
        <taxon>Malvales</taxon>
        <taxon>Malvaceae</taxon>
        <taxon>Malvoideae</taxon>
        <taxon>Gossypium</taxon>
    </lineage>
</organism>
<dbReference type="RefSeq" id="XP_016726754.1">
    <property type="nucleotide sequence ID" value="XM_016871265.2"/>
</dbReference>
<evidence type="ECO:0000256" key="1">
    <source>
        <dbReference type="SAM" id="Phobius"/>
    </source>
</evidence>
<evidence type="ECO:0000313" key="2">
    <source>
        <dbReference type="Proteomes" id="UP000818029"/>
    </source>
</evidence>
<keyword evidence="1" id="KW-1133">Transmembrane helix</keyword>
<dbReference type="KEGG" id="ghi:107938181"/>
<proteinExistence type="predicted"/>
<evidence type="ECO:0000313" key="3">
    <source>
        <dbReference type="RefSeq" id="XP_016726754.1"/>
    </source>
</evidence>